<keyword evidence="7" id="KW-1185">Reference proteome</keyword>
<keyword evidence="4 5" id="KW-0472">Membrane</keyword>
<dbReference type="InterPro" id="IPR050360">
    <property type="entry name" value="MFS_Sugar_Transporters"/>
</dbReference>
<feature type="transmembrane region" description="Helical" evidence="5">
    <location>
        <begin position="123"/>
        <end position="141"/>
    </location>
</feature>
<keyword evidence="3 5" id="KW-1133">Transmembrane helix</keyword>
<reference evidence="6 7" key="1">
    <citation type="journal article" date="2020" name="Genome Biol. Evol.">
        <title>Comparative genomics of strictly vertically transmitted, feminizing microsporidia endosymbionts of amphipod crustaceans.</title>
        <authorList>
            <person name="Cormier A."/>
            <person name="Chebbi M.A."/>
            <person name="Giraud I."/>
            <person name="Wattier R."/>
            <person name="Teixeira M."/>
            <person name="Gilbert C."/>
            <person name="Rigaud T."/>
            <person name="Cordaux R."/>
        </authorList>
    </citation>
    <scope>NUCLEOTIDE SEQUENCE [LARGE SCALE GENOMIC DNA]</scope>
    <source>
        <strain evidence="6 7">Ou3-Ou53</strain>
    </source>
</reference>
<evidence type="ECO:0000256" key="5">
    <source>
        <dbReference type="SAM" id="Phobius"/>
    </source>
</evidence>
<dbReference type="EMBL" id="SBJO01000004">
    <property type="protein sequence ID" value="KAF9764942.1"/>
    <property type="molecule type" value="Genomic_DNA"/>
</dbReference>
<gene>
    <name evidence="6" type="primary">GTR1</name>
    <name evidence="6" type="ORF">NGRA_0124</name>
</gene>
<comment type="caution">
    <text evidence="6">The sequence shown here is derived from an EMBL/GenBank/DDBJ whole genome shotgun (WGS) entry which is preliminary data.</text>
</comment>
<dbReference type="Proteomes" id="UP000740883">
    <property type="component" value="Unassembled WGS sequence"/>
</dbReference>
<feature type="transmembrane region" description="Helical" evidence="5">
    <location>
        <begin position="92"/>
        <end position="116"/>
    </location>
</feature>
<feature type="transmembrane region" description="Helical" evidence="5">
    <location>
        <begin position="249"/>
        <end position="267"/>
    </location>
</feature>
<proteinExistence type="predicted"/>
<dbReference type="SUPFAM" id="SSF103473">
    <property type="entry name" value="MFS general substrate transporter"/>
    <property type="match status" value="1"/>
</dbReference>
<keyword evidence="2 5" id="KW-0812">Transmembrane</keyword>
<dbReference type="PANTHER" id="PTHR48022">
    <property type="entry name" value="PLASTIDIC GLUCOSE TRANSPORTER 4"/>
    <property type="match status" value="1"/>
</dbReference>
<dbReference type="InterPro" id="IPR036259">
    <property type="entry name" value="MFS_trans_sf"/>
</dbReference>
<dbReference type="PANTHER" id="PTHR48022:SF2">
    <property type="entry name" value="PLASTIDIC GLUCOSE TRANSPORTER 4"/>
    <property type="match status" value="1"/>
</dbReference>
<feature type="transmembrane region" description="Helical" evidence="5">
    <location>
        <begin position="290"/>
        <end position="311"/>
    </location>
</feature>
<organism evidence="6 7">
    <name type="scientific">Nosema granulosis</name>
    <dbReference type="NCBI Taxonomy" id="83296"/>
    <lineage>
        <taxon>Eukaryota</taxon>
        <taxon>Fungi</taxon>
        <taxon>Fungi incertae sedis</taxon>
        <taxon>Microsporidia</taxon>
        <taxon>Nosematidae</taxon>
        <taxon>Nosema</taxon>
    </lineage>
</organism>
<evidence type="ECO:0000313" key="6">
    <source>
        <dbReference type="EMBL" id="KAF9764942.1"/>
    </source>
</evidence>
<dbReference type="InterPro" id="IPR005828">
    <property type="entry name" value="MFS_sugar_transport-like"/>
</dbReference>
<evidence type="ECO:0000256" key="3">
    <source>
        <dbReference type="ARBA" id="ARBA00022989"/>
    </source>
</evidence>
<feature type="transmembrane region" description="Helical" evidence="5">
    <location>
        <begin position="404"/>
        <end position="425"/>
    </location>
</feature>
<dbReference type="Pfam" id="PF00083">
    <property type="entry name" value="Sugar_tr"/>
    <property type="match status" value="2"/>
</dbReference>
<protein>
    <submittedName>
        <fullName evidence="6">Membrane transporter D1</fullName>
    </submittedName>
</protein>
<dbReference type="GO" id="GO:0016020">
    <property type="term" value="C:membrane"/>
    <property type="evidence" value="ECO:0007669"/>
    <property type="project" value="UniProtKB-SubCell"/>
</dbReference>
<dbReference type="AlphaFoldDB" id="A0A9P6L0U2"/>
<name>A0A9P6L0U2_9MICR</name>
<evidence type="ECO:0000256" key="2">
    <source>
        <dbReference type="ARBA" id="ARBA00022692"/>
    </source>
</evidence>
<feature type="transmembrane region" description="Helical" evidence="5">
    <location>
        <begin position="209"/>
        <end position="229"/>
    </location>
</feature>
<evidence type="ECO:0000256" key="1">
    <source>
        <dbReference type="ARBA" id="ARBA00004141"/>
    </source>
</evidence>
<accession>A0A9P6L0U2</accession>
<sequence>MTQTDTTTVKAARYSTIDVEGSGAISNSQGNDVLEKFELEDDTPLYNLSQRIFTFISCLTITYVVGFSHTSFNLVKTISLEKWSSTFYPEFHATFALLPPTFFYLGASIGCIVMLCTRKYRHLFVAKIAACMFFLGSIFNIGYPHIIVVFLTRFIFGLASGISNVVVPQILYKLAPKEKKAFFSALYPVSLLTGLTSAVALIPLSNSTYFFYINSIPIVFSAIAFGAFFKTLSLNPADKETLDKVIQKLCRFDVIKTTFSVIFIHIFQKTTGVDFIGNFSSIIFIGDNEYLYGLSPLIFATILTFFTSFFTDKIGRKIPIVGGLGGISIICFTIYSIGPTIWLVLMFILFYNFGLSNIPYFYQNEIVKAGNEAMVNEIGSLTNWLLGLAVAIFVAFIYTKSSSLIWLVFSILSAIGCIVAAVTMIETMGVSMETKDYIKSWNNITNWRRKKEIIYN</sequence>
<dbReference type="OrthoDB" id="4540492at2759"/>
<feature type="transmembrane region" description="Helical" evidence="5">
    <location>
        <begin position="184"/>
        <end position="203"/>
    </location>
</feature>
<feature type="transmembrane region" description="Helical" evidence="5">
    <location>
        <begin position="374"/>
        <end position="398"/>
    </location>
</feature>
<feature type="transmembrane region" description="Helical" evidence="5">
    <location>
        <begin position="147"/>
        <end position="172"/>
    </location>
</feature>
<feature type="transmembrane region" description="Helical" evidence="5">
    <location>
        <begin position="52"/>
        <end position="72"/>
    </location>
</feature>
<dbReference type="Gene3D" id="1.20.1250.20">
    <property type="entry name" value="MFS general substrate transporter like domains"/>
    <property type="match status" value="2"/>
</dbReference>
<evidence type="ECO:0000313" key="7">
    <source>
        <dbReference type="Proteomes" id="UP000740883"/>
    </source>
</evidence>
<evidence type="ECO:0000256" key="4">
    <source>
        <dbReference type="ARBA" id="ARBA00023136"/>
    </source>
</evidence>
<feature type="transmembrane region" description="Helical" evidence="5">
    <location>
        <begin position="341"/>
        <end position="362"/>
    </location>
</feature>
<feature type="transmembrane region" description="Helical" evidence="5">
    <location>
        <begin position="318"/>
        <end position="335"/>
    </location>
</feature>
<comment type="subcellular location">
    <subcellularLocation>
        <location evidence="1">Membrane</location>
        <topology evidence="1">Multi-pass membrane protein</topology>
    </subcellularLocation>
</comment>
<dbReference type="GO" id="GO:0005351">
    <property type="term" value="F:carbohydrate:proton symporter activity"/>
    <property type="evidence" value="ECO:0007669"/>
    <property type="project" value="TreeGrafter"/>
</dbReference>